<dbReference type="EMBL" id="VLKY01000004">
    <property type="protein sequence ID" value="TWI55570.1"/>
    <property type="molecule type" value="Genomic_DNA"/>
</dbReference>
<keyword evidence="2" id="KW-0560">Oxidoreductase</keyword>
<comment type="caution">
    <text evidence="6">The sequence shown here is derived from an EMBL/GenBank/DDBJ whole genome shotgun (WGS) entry which is preliminary data.</text>
</comment>
<protein>
    <submittedName>
        <fullName evidence="6">Putative dehydrogenase</fullName>
    </submittedName>
</protein>
<dbReference type="RefSeq" id="WP_145140289.1">
    <property type="nucleotide sequence ID" value="NZ_VLKY01000004.1"/>
</dbReference>
<proteinExistence type="inferred from homology"/>
<feature type="domain" description="Gfo/Idh/MocA-like oxidoreductase C-terminal" evidence="5">
    <location>
        <begin position="235"/>
        <end position="434"/>
    </location>
</feature>
<evidence type="ECO:0000313" key="6">
    <source>
        <dbReference type="EMBL" id="TWI55570.1"/>
    </source>
</evidence>
<dbReference type="InterPro" id="IPR050984">
    <property type="entry name" value="Gfo/Idh/MocA_domain"/>
</dbReference>
<evidence type="ECO:0000256" key="3">
    <source>
        <dbReference type="SAM" id="MobiDB-lite"/>
    </source>
</evidence>
<name>A0A562QH99_9PSED</name>
<dbReference type="AlphaFoldDB" id="A0A562QH99"/>
<dbReference type="InterPro" id="IPR008354">
    <property type="entry name" value="Glc-Fru_OxRdtase_bac"/>
</dbReference>
<dbReference type="PROSITE" id="PS51318">
    <property type="entry name" value="TAT"/>
    <property type="match status" value="1"/>
</dbReference>
<dbReference type="GO" id="GO:0000166">
    <property type="term" value="F:nucleotide binding"/>
    <property type="evidence" value="ECO:0007669"/>
    <property type="project" value="InterPro"/>
</dbReference>
<evidence type="ECO:0000313" key="7">
    <source>
        <dbReference type="Proteomes" id="UP000316905"/>
    </source>
</evidence>
<dbReference type="Gene3D" id="3.30.360.10">
    <property type="entry name" value="Dihydrodipicolinate Reductase, domain 2"/>
    <property type="match status" value="1"/>
</dbReference>
<dbReference type="InterPro" id="IPR036291">
    <property type="entry name" value="NAD(P)-bd_dom_sf"/>
</dbReference>
<feature type="compositionally biased region" description="Basic and acidic residues" evidence="3">
    <location>
        <begin position="432"/>
        <end position="442"/>
    </location>
</feature>
<dbReference type="OrthoDB" id="9801953at2"/>
<dbReference type="Proteomes" id="UP000316905">
    <property type="component" value="Unassembled WGS sequence"/>
</dbReference>
<feature type="region of interest" description="Disordered" evidence="3">
    <location>
        <begin position="46"/>
        <end position="80"/>
    </location>
</feature>
<evidence type="ECO:0000259" key="4">
    <source>
        <dbReference type="Pfam" id="PF01408"/>
    </source>
</evidence>
<dbReference type="Pfam" id="PF02894">
    <property type="entry name" value="GFO_IDH_MocA_C"/>
    <property type="match status" value="1"/>
</dbReference>
<feature type="region of interest" description="Disordered" evidence="3">
    <location>
        <begin position="429"/>
        <end position="454"/>
    </location>
</feature>
<dbReference type="PANTHER" id="PTHR22604:SF105">
    <property type="entry name" value="TRANS-1,2-DIHYDROBENZENE-1,2-DIOL DEHYDROGENASE"/>
    <property type="match status" value="1"/>
</dbReference>
<accession>A0A562QH99</accession>
<organism evidence="6 7">
    <name type="scientific">Pseudomonas duriflava</name>
    <dbReference type="NCBI Taxonomy" id="459528"/>
    <lineage>
        <taxon>Bacteria</taxon>
        <taxon>Pseudomonadati</taxon>
        <taxon>Pseudomonadota</taxon>
        <taxon>Gammaproteobacteria</taxon>
        <taxon>Pseudomonadales</taxon>
        <taxon>Pseudomonadaceae</taxon>
        <taxon>Pseudomonas</taxon>
    </lineage>
</organism>
<feature type="domain" description="Gfo/Idh/MocA-like oxidoreductase N-terminal" evidence="4">
    <location>
        <begin position="92"/>
        <end position="215"/>
    </location>
</feature>
<evidence type="ECO:0000256" key="1">
    <source>
        <dbReference type="ARBA" id="ARBA00010928"/>
    </source>
</evidence>
<dbReference type="PANTHER" id="PTHR22604">
    <property type="entry name" value="OXIDOREDUCTASES"/>
    <property type="match status" value="1"/>
</dbReference>
<dbReference type="InterPro" id="IPR000683">
    <property type="entry name" value="Gfo/Idh/MocA-like_OxRdtase_N"/>
</dbReference>
<dbReference type="InterPro" id="IPR006311">
    <property type="entry name" value="TAT_signal"/>
</dbReference>
<keyword evidence="7" id="KW-1185">Reference proteome</keyword>
<dbReference type="GO" id="GO:0016491">
    <property type="term" value="F:oxidoreductase activity"/>
    <property type="evidence" value="ECO:0007669"/>
    <property type="project" value="UniProtKB-KW"/>
</dbReference>
<dbReference type="SUPFAM" id="SSF51735">
    <property type="entry name" value="NAD(P)-binding Rossmann-fold domains"/>
    <property type="match status" value="1"/>
</dbReference>
<dbReference type="Gene3D" id="3.40.50.720">
    <property type="entry name" value="NAD(P)-binding Rossmann-like Domain"/>
    <property type="match status" value="1"/>
</dbReference>
<sequence length="454" mass="50515">MIDETEALGDRRRFLLYAGQGAVAAGMLGLAANSAWAQTSSVPDRAGVAGSIEGTGQPATQLPKPITLPHMQEGKTDKTDMPVQLGRDQRVGIAVVGIGRLSLEEILPAFASSKRCKVTALVSGDRNKALRVAQMYSVPESGIYNYQNFDQIRENPDVHAVYIVLPNSMHHEFTVRAAKAGKHVLCEKPMANSVKECQEMIDACAQANRLLMVAYRIQYEPMNHQVMRWTREAKTLGTIKLIDMANCQNQSKENVDQWRHKKAMAGGGALPDIGLYCLNTARFLLGEEPVEVFASLYSTPGDPRFKEVEEAMLWQMRFPSGVRVQCTTSYATFNSKRYRVIGEQGWAEMDPAFSYRNLQLKRSRLGEDTSEFTAPVIEQINAPEKNQFALEMDHFAECVVTGKKPYTPGEEGLQDQRIMEALYESARTGRPVRLDEIKEQDAFRGTPPSQEGSS</sequence>
<reference evidence="6 7" key="1">
    <citation type="journal article" date="2015" name="Stand. Genomic Sci.">
        <title>Genomic Encyclopedia of Bacterial and Archaeal Type Strains, Phase III: the genomes of soil and plant-associated and newly described type strains.</title>
        <authorList>
            <person name="Whitman W.B."/>
            <person name="Woyke T."/>
            <person name="Klenk H.P."/>
            <person name="Zhou Y."/>
            <person name="Lilburn T.G."/>
            <person name="Beck B.J."/>
            <person name="De Vos P."/>
            <person name="Vandamme P."/>
            <person name="Eisen J.A."/>
            <person name="Garrity G."/>
            <person name="Hugenholtz P."/>
            <person name="Kyrpides N.C."/>
        </authorList>
    </citation>
    <scope>NUCLEOTIDE SEQUENCE [LARGE SCALE GENOMIC DNA]</scope>
    <source>
        <strain evidence="6 7">CGMCC 1.6858</strain>
    </source>
</reference>
<dbReference type="Pfam" id="PF01408">
    <property type="entry name" value="GFO_IDH_MocA"/>
    <property type="match status" value="1"/>
</dbReference>
<dbReference type="PRINTS" id="PR01775">
    <property type="entry name" value="GLFROXRDTASE"/>
</dbReference>
<evidence type="ECO:0000256" key="2">
    <source>
        <dbReference type="ARBA" id="ARBA00023002"/>
    </source>
</evidence>
<dbReference type="InterPro" id="IPR004104">
    <property type="entry name" value="Gfo/Idh/MocA-like_OxRdtase_C"/>
</dbReference>
<comment type="similarity">
    <text evidence="1">Belongs to the Gfo/Idh/MocA family.</text>
</comment>
<gene>
    <name evidence="6" type="ORF">IQ22_01496</name>
</gene>
<evidence type="ECO:0000259" key="5">
    <source>
        <dbReference type="Pfam" id="PF02894"/>
    </source>
</evidence>
<dbReference type="SUPFAM" id="SSF55347">
    <property type="entry name" value="Glyceraldehyde-3-phosphate dehydrogenase-like, C-terminal domain"/>
    <property type="match status" value="1"/>
</dbReference>